<dbReference type="PANTHER" id="PTHR43847:SF1">
    <property type="entry name" value="BLL3993 PROTEIN"/>
    <property type="match status" value="1"/>
</dbReference>
<name>A0A0F9S6G3_9ZZZZ</name>
<evidence type="ECO:0000256" key="3">
    <source>
        <dbReference type="ARBA" id="ARBA00022989"/>
    </source>
</evidence>
<keyword evidence="3 5" id="KW-1133">Transmembrane helix</keyword>
<organism evidence="6">
    <name type="scientific">marine sediment metagenome</name>
    <dbReference type="NCBI Taxonomy" id="412755"/>
    <lineage>
        <taxon>unclassified sequences</taxon>
        <taxon>metagenomes</taxon>
        <taxon>ecological metagenomes</taxon>
    </lineage>
</organism>
<evidence type="ECO:0000256" key="4">
    <source>
        <dbReference type="ARBA" id="ARBA00023136"/>
    </source>
</evidence>
<dbReference type="Pfam" id="PF04191">
    <property type="entry name" value="PEMT"/>
    <property type="match status" value="1"/>
</dbReference>
<feature type="transmembrane region" description="Helical" evidence="5">
    <location>
        <begin position="12"/>
        <end position="33"/>
    </location>
</feature>
<evidence type="ECO:0000256" key="5">
    <source>
        <dbReference type="SAM" id="Phobius"/>
    </source>
</evidence>
<protein>
    <recommendedName>
        <fullName evidence="7">Steroid 5-alpha reductase C-terminal domain-containing protein</fullName>
    </recommendedName>
</protein>
<dbReference type="Gene3D" id="1.20.120.1630">
    <property type="match status" value="1"/>
</dbReference>
<accession>A0A0F9S6G3</accession>
<evidence type="ECO:0000256" key="1">
    <source>
        <dbReference type="ARBA" id="ARBA00004127"/>
    </source>
</evidence>
<feature type="transmembrane region" description="Helical" evidence="5">
    <location>
        <begin position="128"/>
        <end position="153"/>
    </location>
</feature>
<evidence type="ECO:0000256" key="2">
    <source>
        <dbReference type="ARBA" id="ARBA00022692"/>
    </source>
</evidence>
<comment type="subcellular location">
    <subcellularLocation>
        <location evidence="1">Endomembrane system</location>
        <topology evidence="1">Multi-pass membrane protein</topology>
    </subcellularLocation>
</comment>
<comment type="caution">
    <text evidence="6">The sequence shown here is derived from an EMBL/GenBank/DDBJ whole genome shotgun (WGS) entry which is preliminary data.</text>
</comment>
<keyword evidence="2 5" id="KW-0812">Transmembrane</keyword>
<dbReference type="AlphaFoldDB" id="A0A0F9S6G3"/>
<keyword evidence="4 5" id="KW-0472">Membrane</keyword>
<feature type="transmembrane region" description="Helical" evidence="5">
    <location>
        <begin position="79"/>
        <end position="99"/>
    </location>
</feature>
<dbReference type="InterPro" id="IPR052527">
    <property type="entry name" value="Metal_cation-efflux_comp"/>
</dbReference>
<dbReference type="PANTHER" id="PTHR43847">
    <property type="entry name" value="BLL3993 PROTEIN"/>
    <property type="match status" value="1"/>
</dbReference>
<evidence type="ECO:0000313" key="6">
    <source>
        <dbReference type="EMBL" id="KKN57802.1"/>
    </source>
</evidence>
<sequence length="190" mass="22141">MSLIPAFELGLWNAWFFILPQILLMWIGSRILHRRKMASLSESLSEFSKAEKKVLNILTVLIFGSYIYSIFLPMKTSTIWFYIGLSIYTLGIITQIVAWQNLDTTSVDNPVTKGLYHFSRNPMYVGDFLIYTGITIACLSWIFLVVLILAIFLDRLWAISEERECIKKYGETYREYMEKIPRWIGSPKSK</sequence>
<dbReference type="EMBL" id="LAZR01000788">
    <property type="protein sequence ID" value="KKN57802.1"/>
    <property type="molecule type" value="Genomic_DNA"/>
</dbReference>
<dbReference type="InterPro" id="IPR007318">
    <property type="entry name" value="Phopholipid_MeTrfase"/>
</dbReference>
<reference evidence="6" key="1">
    <citation type="journal article" date="2015" name="Nature">
        <title>Complex archaea that bridge the gap between prokaryotes and eukaryotes.</title>
        <authorList>
            <person name="Spang A."/>
            <person name="Saw J.H."/>
            <person name="Jorgensen S.L."/>
            <person name="Zaremba-Niedzwiedzka K."/>
            <person name="Martijn J."/>
            <person name="Lind A.E."/>
            <person name="van Eijk R."/>
            <person name="Schleper C."/>
            <person name="Guy L."/>
            <person name="Ettema T.J."/>
        </authorList>
    </citation>
    <scope>NUCLEOTIDE SEQUENCE</scope>
</reference>
<evidence type="ECO:0008006" key="7">
    <source>
        <dbReference type="Google" id="ProtNLM"/>
    </source>
</evidence>
<gene>
    <name evidence="6" type="ORF">LCGC14_0558610</name>
</gene>
<proteinExistence type="predicted"/>
<feature type="transmembrane region" description="Helical" evidence="5">
    <location>
        <begin position="54"/>
        <end position="73"/>
    </location>
</feature>
<dbReference type="GO" id="GO:0012505">
    <property type="term" value="C:endomembrane system"/>
    <property type="evidence" value="ECO:0007669"/>
    <property type="project" value="UniProtKB-SubCell"/>
</dbReference>